<evidence type="ECO:0000313" key="2">
    <source>
        <dbReference type="EMBL" id="MFC3194036.1"/>
    </source>
</evidence>
<protein>
    <submittedName>
        <fullName evidence="2">DUF885 family protein</fullName>
    </submittedName>
</protein>
<comment type="caution">
    <text evidence="2">The sequence shown here is derived from an EMBL/GenBank/DDBJ whole genome shotgun (WGS) entry which is preliminary data.</text>
</comment>
<keyword evidence="3" id="KW-1185">Reference proteome</keyword>
<name>A0ABV7JBK0_9GAMM</name>
<evidence type="ECO:0000256" key="1">
    <source>
        <dbReference type="SAM" id="SignalP"/>
    </source>
</evidence>
<dbReference type="PANTHER" id="PTHR33361:SF2">
    <property type="entry name" value="DUF885 DOMAIN-CONTAINING PROTEIN"/>
    <property type="match status" value="1"/>
</dbReference>
<reference evidence="3" key="1">
    <citation type="journal article" date="2019" name="Int. J. Syst. Evol. Microbiol.">
        <title>The Global Catalogue of Microorganisms (GCM) 10K type strain sequencing project: providing services to taxonomists for standard genome sequencing and annotation.</title>
        <authorList>
            <consortium name="The Broad Institute Genomics Platform"/>
            <consortium name="The Broad Institute Genome Sequencing Center for Infectious Disease"/>
            <person name="Wu L."/>
            <person name="Ma J."/>
        </authorList>
    </citation>
    <scope>NUCLEOTIDE SEQUENCE [LARGE SCALE GENOMIC DNA]</scope>
    <source>
        <strain evidence="3">KCTC 42953</strain>
    </source>
</reference>
<evidence type="ECO:0000313" key="3">
    <source>
        <dbReference type="Proteomes" id="UP001595533"/>
    </source>
</evidence>
<sequence length="424" mass="48721">MMIKKILVLACLLSLSSGAETNNKSNWHEVLDAVALAHLPTPQLDFAQLWNHGLGQPASNSQLTAIDHATQTLQKHSPANACQQVFHSAASLALQAHKLRLQLLSEPQSGVTYQGSVHQLPDGDQWYRYLTMWWLGEDLSADHLYAVGEQTFTKAITQYRQVSDESAIPPMAVIRSADERAILEHYQDTQELLMNHLKLMFIPTDQIAPLHTARSTMGADFPAPGYYNSAQHTMYYHPLTEDYELRQVDWLFLHEGIPGHHYQSQVAQHHSHCQLPNLSQGQMAFVEGWAAYAETLGRSLGLYRHPDSQRFALKWEALRAMRVMIDVGIHARGWSIEQAQMHWRSHFPEGTDVMNREIERIKRWPMQVNTYVYGKHRIEQLKQQLQNKADFNLRTFHQNILTISHLPISTLNHYQQLFTFQEQP</sequence>
<keyword evidence="1" id="KW-0732">Signal</keyword>
<dbReference type="RefSeq" id="WP_077412095.1">
    <property type="nucleotide sequence ID" value="NZ_JBHRTS010000003.1"/>
</dbReference>
<dbReference type="Pfam" id="PF05960">
    <property type="entry name" value="DUF885"/>
    <property type="match status" value="1"/>
</dbReference>
<feature type="chain" id="PRO_5045730505" evidence="1">
    <location>
        <begin position="20"/>
        <end position="424"/>
    </location>
</feature>
<accession>A0ABV7JBK0</accession>
<feature type="signal peptide" evidence="1">
    <location>
        <begin position="1"/>
        <end position="19"/>
    </location>
</feature>
<dbReference type="Proteomes" id="UP001595533">
    <property type="component" value="Unassembled WGS sequence"/>
</dbReference>
<proteinExistence type="predicted"/>
<organism evidence="2 3">
    <name type="scientific">Marinicella sediminis</name>
    <dbReference type="NCBI Taxonomy" id="1792834"/>
    <lineage>
        <taxon>Bacteria</taxon>
        <taxon>Pseudomonadati</taxon>
        <taxon>Pseudomonadota</taxon>
        <taxon>Gammaproteobacteria</taxon>
        <taxon>Lysobacterales</taxon>
        <taxon>Marinicellaceae</taxon>
        <taxon>Marinicella</taxon>
    </lineage>
</organism>
<gene>
    <name evidence="2" type="ORF">ACFODZ_07265</name>
</gene>
<dbReference type="InterPro" id="IPR010281">
    <property type="entry name" value="DUF885"/>
</dbReference>
<dbReference type="EMBL" id="JBHRTS010000003">
    <property type="protein sequence ID" value="MFC3194036.1"/>
    <property type="molecule type" value="Genomic_DNA"/>
</dbReference>
<dbReference type="PANTHER" id="PTHR33361">
    <property type="entry name" value="GLR0591 PROTEIN"/>
    <property type="match status" value="1"/>
</dbReference>